<dbReference type="InterPro" id="IPR007527">
    <property type="entry name" value="Znf_SWIM"/>
</dbReference>
<evidence type="ECO:0000256" key="8">
    <source>
        <dbReference type="SAM" id="MobiDB-lite"/>
    </source>
</evidence>
<dbReference type="SMART" id="SM00575">
    <property type="entry name" value="ZnF_PMZ"/>
    <property type="match status" value="1"/>
</dbReference>
<feature type="compositionally biased region" description="Polar residues" evidence="8">
    <location>
        <begin position="482"/>
        <end position="491"/>
    </location>
</feature>
<feature type="region of interest" description="Disordered" evidence="8">
    <location>
        <begin position="252"/>
        <end position="301"/>
    </location>
</feature>
<evidence type="ECO:0000256" key="6">
    <source>
        <dbReference type="ARBA" id="ARBA00023172"/>
    </source>
</evidence>
<dbReference type="InterPro" id="IPR001207">
    <property type="entry name" value="Transposase_mutator"/>
</dbReference>
<dbReference type="PANTHER" id="PTHR31973:SF191">
    <property type="entry name" value="OS05G0489400 PROTEIN"/>
    <property type="match status" value="1"/>
</dbReference>
<evidence type="ECO:0000256" key="2">
    <source>
        <dbReference type="ARBA" id="ARBA00022723"/>
    </source>
</evidence>
<feature type="region of interest" description="Disordered" evidence="8">
    <location>
        <begin position="578"/>
        <end position="597"/>
    </location>
</feature>
<accession>A0AAV6WC06</accession>
<feature type="region of interest" description="Disordered" evidence="8">
    <location>
        <begin position="393"/>
        <end position="421"/>
    </location>
</feature>
<dbReference type="Proteomes" id="UP000826271">
    <property type="component" value="Unassembled WGS sequence"/>
</dbReference>
<dbReference type="GO" id="GO:0003677">
    <property type="term" value="F:DNA binding"/>
    <property type="evidence" value="ECO:0007669"/>
    <property type="project" value="UniProtKB-KW"/>
</dbReference>
<dbReference type="PANTHER" id="PTHR31973">
    <property type="entry name" value="POLYPROTEIN, PUTATIVE-RELATED"/>
    <property type="match status" value="1"/>
</dbReference>
<reference evidence="10" key="1">
    <citation type="submission" date="2019-10" db="EMBL/GenBank/DDBJ databases">
        <authorList>
            <person name="Zhang R."/>
            <person name="Pan Y."/>
            <person name="Wang J."/>
            <person name="Ma R."/>
            <person name="Yu S."/>
        </authorList>
    </citation>
    <scope>NUCLEOTIDE SEQUENCE</scope>
    <source>
        <strain evidence="10">LA-IB0</strain>
        <tissue evidence="10">Leaf</tissue>
    </source>
</reference>
<evidence type="ECO:0000313" key="11">
    <source>
        <dbReference type="Proteomes" id="UP000826271"/>
    </source>
</evidence>
<dbReference type="InterPro" id="IPR006564">
    <property type="entry name" value="Znf_PMZ"/>
</dbReference>
<proteinExistence type="predicted"/>
<evidence type="ECO:0000313" key="10">
    <source>
        <dbReference type="EMBL" id="KAG8368016.1"/>
    </source>
</evidence>
<evidence type="ECO:0000256" key="1">
    <source>
        <dbReference type="ARBA" id="ARBA00022578"/>
    </source>
</evidence>
<feature type="region of interest" description="Disordered" evidence="8">
    <location>
        <begin position="458"/>
        <end position="506"/>
    </location>
</feature>
<comment type="caution">
    <text evidence="10">The sequence shown here is derived from an EMBL/GenBank/DDBJ whole genome shotgun (WGS) entry which is preliminary data.</text>
</comment>
<evidence type="ECO:0000259" key="9">
    <source>
        <dbReference type="PROSITE" id="PS50966"/>
    </source>
</evidence>
<evidence type="ECO:0000256" key="5">
    <source>
        <dbReference type="ARBA" id="ARBA00023125"/>
    </source>
</evidence>
<organism evidence="10 11">
    <name type="scientific">Buddleja alternifolia</name>
    <dbReference type="NCBI Taxonomy" id="168488"/>
    <lineage>
        <taxon>Eukaryota</taxon>
        <taxon>Viridiplantae</taxon>
        <taxon>Streptophyta</taxon>
        <taxon>Embryophyta</taxon>
        <taxon>Tracheophyta</taxon>
        <taxon>Spermatophyta</taxon>
        <taxon>Magnoliopsida</taxon>
        <taxon>eudicotyledons</taxon>
        <taxon>Gunneridae</taxon>
        <taxon>Pentapetalae</taxon>
        <taxon>asterids</taxon>
        <taxon>lamiids</taxon>
        <taxon>Lamiales</taxon>
        <taxon>Scrophulariaceae</taxon>
        <taxon>Buddlejeae</taxon>
        <taxon>Buddleja</taxon>
    </lineage>
</organism>
<dbReference type="EMBL" id="WHWC01000015">
    <property type="protein sequence ID" value="KAG8368016.1"/>
    <property type="molecule type" value="Genomic_DNA"/>
</dbReference>
<keyword evidence="5" id="KW-0238">DNA-binding</keyword>
<keyword evidence="11" id="KW-1185">Reference proteome</keyword>
<dbReference type="Pfam" id="PF04434">
    <property type="entry name" value="SWIM"/>
    <property type="match status" value="1"/>
</dbReference>
<dbReference type="GO" id="GO:0008270">
    <property type="term" value="F:zinc ion binding"/>
    <property type="evidence" value="ECO:0007669"/>
    <property type="project" value="UniProtKB-KW"/>
</dbReference>
<gene>
    <name evidence="10" type="ORF">BUALT_Bualt15G0001400</name>
</gene>
<feature type="domain" description="SWIM-type" evidence="9">
    <location>
        <begin position="190"/>
        <end position="222"/>
    </location>
</feature>
<name>A0AAV6WC06_9LAMI</name>
<dbReference type="GO" id="GO:0004803">
    <property type="term" value="F:transposase activity"/>
    <property type="evidence" value="ECO:0007669"/>
    <property type="project" value="InterPro"/>
</dbReference>
<evidence type="ECO:0000256" key="4">
    <source>
        <dbReference type="ARBA" id="ARBA00022833"/>
    </source>
</evidence>
<dbReference type="PROSITE" id="PS50966">
    <property type="entry name" value="ZF_SWIM"/>
    <property type="match status" value="1"/>
</dbReference>
<keyword evidence="3 7" id="KW-0863">Zinc-finger</keyword>
<keyword evidence="1" id="KW-0815">Transposition</keyword>
<keyword evidence="6" id="KW-0233">DNA recombination</keyword>
<keyword evidence="2" id="KW-0479">Metal-binding</keyword>
<feature type="compositionally biased region" description="Basic and acidic residues" evidence="8">
    <location>
        <begin position="582"/>
        <end position="591"/>
    </location>
</feature>
<dbReference type="GO" id="GO:0006313">
    <property type="term" value="P:DNA transposition"/>
    <property type="evidence" value="ECO:0007669"/>
    <property type="project" value="InterPro"/>
</dbReference>
<feature type="compositionally biased region" description="Basic residues" evidence="8">
    <location>
        <begin position="289"/>
        <end position="298"/>
    </location>
</feature>
<feature type="compositionally biased region" description="Basic and acidic residues" evidence="8">
    <location>
        <begin position="279"/>
        <end position="288"/>
    </location>
</feature>
<keyword evidence="4" id="KW-0862">Zinc</keyword>
<sequence>MSDKQKGLIKAFEEVLPKSDHRFCVRHLLGNLTRRGFRGLAFQNALWKAARATTENEFSKRFSELTNLDDDVAEWFSDKSPKHWCKAFFNIYPKCDMLLNNCCETFNGNILPARELPILSMLEWIMEYLMKRLQVNRDRAKSAIKWKGHLCPKIKTIIDKNIGKMGGCVPIKSDDMHYQVRCLDDDGEQFTVDLEKMICGCRRWELSGIPCKHACSAIQCQGLRILDFVDKCYTVDTYKKVYAPPIMPINGRNEWKKSDFTPPLPPNDGRSSGRPCTARRMEVDEVQPKQKKRSRGKPKLVNNPFKLKRQQKTCICSKCGGEGHNQTNKKCPMFRPAENPSEDSFSHVSIEMGSTSNVYGGPSKSATVKAKLKVRKRKVTSVRNSEDQGPKVAFLRSTGKGKGKAAKSNLKKSKSGISVASKTSCHLVDEDDTSLTPQFPPYPDPYYLDHIVAIPSNQGTSSGVPRATRKSAKSAAPIPPNAATSKVQSSKVTRKPPMMPRKVTPMPTRIFSSPGPSMYSQLQQGQAKNQGVKIRELPLFSTRQVVHSVPGYRVNEDYRGAITVQEGKKFVSLSNLASIVKKPKEGPGNKDKGKKKL</sequence>
<feature type="compositionally biased region" description="Basic residues" evidence="8">
    <location>
        <begin position="399"/>
        <end position="414"/>
    </location>
</feature>
<dbReference type="AlphaFoldDB" id="A0AAV6WC06"/>
<protein>
    <recommendedName>
        <fullName evidence="9">SWIM-type domain-containing protein</fullName>
    </recommendedName>
</protein>
<evidence type="ECO:0000256" key="3">
    <source>
        <dbReference type="ARBA" id="ARBA00022771"/>
    </source>
</evidence>
<dbReference type="PROSITE" id="PS01007">
    <property type="entry name" value="TRANSPOSASE_MUTATOR"/>
    <property type="match status" value="1"/>
</dbReference>
<evidence type="ECO:0000256" key="7">
    <source>
        <dbReference type="PROSITE-ProRule" id="PRU00325"/>
    </source>
</evidence>